<dbReference type="EMBL" id="DXBN01000134">
    <property type="protein sequence ID" value="HIZ53478.1"/>
    <property type="molecule type" value="Genomic_DNA"/>
</dbReference>
<dbReference type="PROSITE" id="PS50893">
    <property type="entry name" value="ABC_TRANSPORTER_2"/>
    <property type="match status" value="1"/>
</dbReference>
<dbReference type="SMART" id="SM00382">
    <property type="entry name" value="AAA"/>
    <property type="match status" value="1"/>
</dbReference>
<dbReference type="InterPro" id="IPR051782">
    <property type="entry name" value="ABC_Transporter_VariousFunc"/>
</dbReference>
<evidence type="ECO:0000313" key="6">
    <source>
        <dbReference type="Proteomes" id="UP000824063"/>
    </source>
</evidence>
<protein>
    <submittedName>
        <fullName evidence="5">ABC transporter ATP-binding protein</fullName>
    </submittedName>
</protein>
<dbReference type="CDD" id="cd03230">
    <property type="entry name" value="ABC_DR_subfamily_A"/>
    <property type="match status" value="1"/>
</dbReference>
<sequence>MKFIVENLAIQFRQTKILEHVSLELEAGEIVGLVAPNGTGKTTLLKGIAGLLKLNSGFIWLEEDGHRIEQREAFLSRMFFVLSSDAFYENLSVLEHLQVVQKYWKSKISIEEASSFFGITYFHDKKIKELSLGMKQQLLLTLYLISDASLLLLDEPLNGLDPTNVRRFNELIQHFQEAGKMVLMSSHNLYNIKETCTRVCFLNEKKIIADIDVNEDLDAFYDRQYVTKVGK</sequence>
<dbReference type="PANTHER" id="PTHR42939">
    <property type="entry name" value="ABC TRANSPORTER ATP-BINDING PROTEIN ALBC-RELATED"/>
    <property type="match status" value="1"/>
</dbReference>
<keyword evidence="1" id="KW-0813">Transport</keyword>
<keyword evidence="3 5" id="KW-0067">ATP-binding</keyword>
<reference evidence="5" key="1">
    <citation type="journal article" date="2021" name="PeerJ">
        <title>Extensive microbial diversity within the chicken gut microbiome revealed by metagenomics and culture.</title>
        <authorList>
            <person name="Gilroy R."/>
            <person name="Ravi A."/>
            <person name="Getino M."/>
            <person name="Pursley I."/>
            <person name="Horton D.L."/>
            <person name="Alikhan N.F."/>
            <person name="Baker D."/>
            <person name="Gharbi K."/>
            <person name="Hall N."/>
            <person name="Watson M."/>
            <person name="Adriaenssens E.M."/>
            <person name="Foster-Nyarko E."/>
            <person name="Jarju S."/>
            <person name="Secka A."/>
            <person name="Antonio M."/>
            <person name="Oren A."/>
            <person name="Chaudhuri R.R."/>
            <person name="La Ragione R."/>
            <person name="Hildebrand F."/>
            <person name="Pallen M.J."/>
        </authorList>
    </citation>
    <scope>NUCLEOTIDE SEQUENCE</scope>
    <source>
        <strain evidence="5">CHK172-16539</strain>
    </source>
</reference>
<dbReference type="SUPFAM" id="SSF52540">
    <property type="entry name" value="P-loop containing nucleoside triphosphate hydrolases"/>
    <property type="match status" value="1"/>
</dbReference>
<accession>A0A9D2F7K3</accession>
<evidence type="ECO:0000313" key="5">
    <source>
        <dbReference type="EMBL" id="HIZ53478.1"/>
    </source>
</evidence>
<evidence type="ECO:0000256" key="3">
    <source>
        <dbReference type="ARBA" id="ARBA00022840"/>
    </source>
</evidence>
<dbReference type="Gene3D" id="3.40.50.300">
    <property type="entry name" value="P-loop containing nucleotide triphosphate hydrolases"/>
    <property type="match status" value="1"/>
</dbReference>
<evidence type="ECO:0000259" key="4">
    <source>
        <dbReference type="PROSITE" id="PS50893"/>
    </source>
</evidence>
<comment type="caution">
    <text evidence="5">The sequence shown here is derived from an EMBL/GenBank/DDBJ whole genome shotgun (WGS) entry which is preliminary data.</text>
</comment>
<dbReference type="AlphaFoldDB" id="A0A9D2F7K3"/>
<name>A0A9D2F7K3_9ENTE</name>
<evidence type="ECO:0000256" key="2">
    <source>
        <dbReference type="ARBA" id="ARBA00022741"/>
    </source>
</evidence>
<dbReference type="Pfam" id="PF00005">
    <property type="entry name" value="ABC_tran"/>
    <property type="match status" value="1"/>
</dbReference>
<dbReference type="PANTHER" id="PTHR42939:SF1">
    <property type="entry name" value="ABC TRANSPORTER ATP-BINDING PROTEIN ALBC-RELATED"/>
    <property type="match status" value="1"/>
</dbReference>
<dbReference type="GO" id="GO:0005524">
    <property type="term" value="F:ATP binding"/>
    <property type="evidence" value="ECO:0007669"/>
    <property type="project" value="UniProtKB-KW"/>
</dbReference>
<dbReference type="GO" id="GO:0016887">
    <property type="term" value="F:ATP hydrolysis activity"/>
    <property type="evidence" value="ECO:0007669"/>
    <property type="project" value="InterPro"/>
</dbReference>
<proteinExistence type="predicted"/>
<dbReference type="InterPro" id="IPR027417">
    <property type="entry name" value="P-loop_NTPase"/>
</dbReference>
<reference evidence="5" key="2">
    <citation type="submission" date="2021-04" db="EMBL/GenBank/DDBJ databases">
        <authorList>
            <person name="Gilroy R."/>
        </authorList>
    </citation>
    <scope>NUCLEOTIDE SEQUENCE</scope>
    <source>
        <strain evidence="5">CHK172-16539</strain>
    </source>
</reference>
<dbReference type="Proteomes" id="UP000824063">
    <property type="component" value="Unassembled WGS sequence"/>
</dbReference>
<dbReference type="InterPro" id="IPR003593">
    <property type="entry name" value="AAA+_ATPase"/>
</dbReference>
<evidence type="ECO:0000256" key="1">
    <source>
        <dbReference type="ARBA" id="ARBA00022448"/>
    </source>
</evidence>
<keyword evidence="2" id="KW-0547">Nucleotide-binding</keyword>
<organism evidence="5 6">
    <name type="scientific">Candidatus Enterococcus avicola</name>
    <dbReference type="NCBI Taxonomy" id="2838561"/>
    <lineage>
        <taxon>Bacteria</taxon>
        <taxon>Bacillati</taxon>
        <taxon>Bacillota</taxon>
        <taxon>Bacilli</taxon>
        <taxon>Lactobacillales</taxon>
        <taxon>Enterococcaceae</taxon>
        <taxon>Enterococcus</taxon>
    </lineage>
</organism>
<feature type="domain" description="ABC transporter" evidence="4">
    <location>
        <begin position="3"/>
        <end position="229"/>
    </location>
</feature>
<dbReference type="InterPro" id="IPR003439">
    <property type="entry name" value="ABC_transporter-like_ATP-bd"/>
</dbReference>
<gene>
    <name evidence="5" type="ORF">IAA20_06015</name>
</gene>